<proteinExistence type="predicted"/>
<dbReference type="EMBL" id="AP003512">
    <property type="protein sequence ID" value="BAD35253.1"/>
    <property type="molecule type" value="Genomic_DNA"/>
</dbReference>
<gene>
    <name evidence="2" type="ORF">OSJNBa0040M10.1</name>
    <name evidence="1" type="ORF">P0618D11.31</name>
</gene>
<reference evidence="3" key="3">
    <citation type="journal article" date="2005" name="Nature">
        <title>The map-based sequence of the rice genome.</title>
        <authorList>
            <consortium name="International rice genome sequencing project (IRGSP)"/>
            <person name="Matsumoto T."/>
            <person name="Wu J."/>
            <person name="Kanamori H."/>
            <person name="Katayose Y."/>
            <person name="Fujisawa M."/>
            <person name="Namiki N."/>
            <person name="Mizuno H."/>
            <person name="Yamamoto K."/>
            <person name="Antonio B.A."/>
            <person name="Baba T."/>
            <person name="Sakata K."/>
            <person name="Nagamura Y."/>
            <person name="Aoki H."/>
            <person name="Arikawa K."/>
            <person name="Arita K."/>
            <person name="Bito T."/>
            <person name="Chiden Y."/>
            <person name="Fujitsuka N."/>
            <person name="Fukunaka R."/>
            <person name="Hamada M."/>
            <person name="Harada C."/>
            <person name="Hayashi A."/>
            <person name="Hijishita S."/>
            <person name="Honda M."/>
            <person name="Hosokawa S."/>
            <person name="Ichikawa Y."/>
            <person name="Idonuma A."/>
            <person name="Iijima M."/>
            <person name="Ikeda M."/>
            <person name="Ikeno M."/>
            <person name="Ito K."/>
            <person name="Ito S."/>
            <person name="Ito T."/>
            <person name="Ito Y."/>
            <person name="Ito Y."/>
            <person name="Iwabuchi A."/>
            <person name="Kamiya K."/>
            <person name="Karasawa W."/>
            <person name="Kurita K."/>
            <person name="Katagiri S."/>
            <person name="Kikuta A."/>
            <person name="Kobayashi H."/>
            <person name="Kobayashi N."/>
            <person name="Machita K."/>
            <person name="Maehara T."/>
            <person name="Masukawa M."/>
            <person name="Mizubayashi T."/>
            <person name="Mukai Y."/>
            <person name="Nagasaki H."/>
            <person name="Nagata Y."/>
            <person name="Naito S."/>
            <person name="Nakashima M."/>
            <person name="Nakama Y."/>
            <person name="Nakamichi Y."/>
            <person name="Nakamura M."/>
            <person name="Meguro A."/>
            <person name="Negishi M."/>
            <person name="Ohta I."/>
            <person name="Ohta T."/>
            <person name="Okamoto M."/>
            <person name="Ono N."/>
            <person name="Saji S."/>
            <person name="Sakaguchi M."/>
            <person name="Sakai K."/>
            <person name="Shibata M."/>
            <person name="Shimokawa T."/>
            <person name="Song J."/>
            <person name="Takazaki Y."/>
            <person name="Terasawa K."/>
            <person name="Tsugane M."/>
            <person name="Tsuji K."/>
            <person name="Ueda S."/>
            <person name="Waki K."/>
            <person name="Yamagata H."/>
            <person name="Yamamoto M."/>
            <person name="Yamamoto S."/>
            <person name="Yamane H."/>
            <person name="Yoshiki S."/>
            <person name="Yoshihara R."/>
            <person name="Yukawa K."/>
            <person name="Zhong H."/>
            <person name="Yano M."/>
            <person name="Yuan Q."/>
            <person name="Ouyang S."/>
            <person name="Liu J."/>
            <person name="Jones K.M."/>
            <person name="Gansberger K."/>
            <person name="Moffat K."/>
            <person name="Hill J."/>
            <person name="Bera J."/>
            <person name="Fadrosh D."/>
            <person name="Jin S."/>
            <person name="Johri S."/>
            <person name="Kim M."/>
            <person name="Overton L."/>
            <person name="Reardon M."/>
            <person name="Tsitrin T."/>
            <person name="Vuong H."/>
            <person name="Weaver B."/>
            <person name="Ciecko A."/>
            <person name="Tallon L."/>
            <person name="Jackson J."/>
            <person name="Pai G."/>
            <person name="Aken S.V."/>
            <person name="Utterback T."/>
            <person name="Reidmuller S."/>
            <person name="Feldblyum T."/>
            <person name="Hsiao J."/>
            <person name="Zismann V."/>
            <person name="Iobst S."/>
            <person name="de Vazeille A.R."/>
            <person name="Buell C.R."/>
            <person name="Ying K."/>
            <person name="Li Y."/>
            <person name="Lu T."/>
            <person name="Huang Y."/>
            <person name="Zhao Q."/>
            <person name="Feng Q."/>
            <person name="Zhang L."/>
            <person name="Zhu J."/>
            <person name="Weng Q."/>
            <person name="Mu J."/>
            <person name="Lu Y."/>
            <person name="Fan D."/>
            <person name="Liu Y."/>
            <person name="Guan J."/>
            <person name="Zhang Y."/>
            <person name="Yu S."/>
            <person name="Liu X."/>
            <person name="Zhang Y."/>
            <person name="Hong G."/>
            <person name="Han B."/>
            <person name="Choisne N."/>
            <person name="Demange N."/>
            <person name="Orjeda G."/>
            <person name="Samain S."/>
            <person name="Cattolico L."/>
            <person name="Pelletier E."/>
            <person name="Couloux A."/>
            <person name="Segurens B."/>
            <person name="Wincker P."/>
            <person name="D'Hont A."/>
            <person name="Scarpelli C."/>
            <person name="Weissenbach J."/>
            <person name="Salanoubat M."/>
            <person name="Quetier F."/>
            <person name="Yu Y."/>
            <person name="Kim H.R."/>
            <person name="Rambo T."/>
            <person name="Currie J."/>
            <person name="Collura K."/>
            <person name="Luo M."/>
            <person name="Yang T."/>
            <person name="Ammiraju J.S.S."/>
            <person name="Engler F."/>
            <person name="Soderlund C."/>
            <person name="Wing R.A."/>
            <person name="Palmer L.E."/>
            <person name="de la Bastide M."/>
            <person name="Spiegel L."/>
            <person name="Nascimento L."/>
            <person name="Zutavern T."/>
            <person name="O'Shaughnessy A."/>
            <person name="Dike S."/>
            <person name="Dedhia N."/>
            <person name="Preston R."/>
            <person name="Balija V."/>
            <person name="McCombie W.R."/>
            <person name="Chow T."/>
            <person name="Chen H."/>
            <person name="Chung M."/>
            <person name="Chen C."/>
            <person name="Shaw J."/>
            <person name="Wu H."/>
            <person name="Hsiao K."/>
            <person name="Chao Y."/>
            <person name="Chu M."/>
            <person name="Cheng C."/>
            <person name="Hour A."/>
            <person name="Lee P."/>
            <person name="Lin S."/>
            <person name="Lin Y."/>
            <person name="Liou J."/>
            <person name="Liu S."/>
            <person name="Hsing Y."/>
            <person name="Raghuvanshi S."/>
            <person name="Mohanty A."/>
            <person name="Bharti A.K."/>
            <person name="Gaur A."/>
            <person name="Gupta V."/>
            <person name="Kumar D."/>
            <person name="Ravi V."/>
            <person name="Vij S."/>
            <person name="Kapur A."/>
            <person name="Khurana P."/>
            <person name="Khurana P."/>
            <person name="Khurana J.P."/>
            <person name="Tyagi A.K."/>
            <person name="Gaikwad K."/>
            <person name="Singh A."/>
            <person name="Dalal V."/>
            <person name="Srivastava S."/>
            <person name="Dixit A."/>
            <person name="Pal A.K."/>
            <person name="Ghazi I.A."/>
            <person name="Yadav M."/>
            <person name="Pandit A."/>
            <person name="Bhargava A."/>
            <person name="Sureshbabu K."/>
            <person name="Batra K."/>
            <person name="Sharma T.R."/>
            <person name="Mohapatra T."/>
            <person name="Singh N.K."/>
            <person name="Messing J."/>
            <person name="Nelson A.B."/>
            <person name="Fuks G."/>
            <person name="Kavchok S."/>
            <person name="Keizer G."/>
            <person name="Linton E."/>
            <person name="Llaca V."/>
            <person name="Song R."/>
            <person name="Tanyolac B."/>
            <person name="Young S."/>
            <person name="Ho-Il K."/>
            <person name="Hahn J.H."/>
            <person name="Sangsakoo G."/>
            <person name="Vanavichit A."/>
            <person name="de Mattos Luiz.A.T."/>
            <person name="Zimmer P.D."/>
            <person name="Malone G."/>
            <person name="Dellagostin O."/>
            <person name="de Oliveira A.C."/>
            <person name="Bevan M."/>
            <person name="Bancroft I."/>
            <person name="Minx P."/>
            <person name="Cordum H."/>
            <person name="Wilson R."/>
            <person name="Cheng Z."/>
            <person name="Jin W."/>
            <person name="Jiang J."/>
            <person name="Leong S.A."/>
            <person name="Iwama H."/>
            <person name="Gojobori T."/>
            <person name="Itoh T."/>
            <person name="Niimura Y."/>
            <person name="Fujii Y."/>
            <person name="Habara T."/>
            <person name="Sakai H."/>
            <person name="Sato Y."/>
            <person name="Wilson G."/>
            <person name="Kumar K."/>
            <person name="McCouch S."/>
            <person name="Juretic N."/>
            <person name="Hoen D."/>
            <person name="Wright S."/>
            <person name="Bruskiewich R."/>
            <person name="Bureau T."/>
            <person name="Miyao A."/>
            <person name="Hirochika H."/>
            <person name="Nishikawa T."/>
            <person name="Kadowaki K."/>
            <person name="Sugiura M."/>
            <person name="Burr B."/>
            <person name="Sasaki T."/>
        </authorList>
    </citation>
    <scope>NUCLEOTIDE SEQUENCE [LARGE SCALE GENOMIC DNA]</scope>
    <source>
        <strain evidence="3">cv. Nipponbare</strain>
    </source>
</reference>
<protein>
    <submittedName>
        <fullName evidence="1">Uncharacterized protein</fullName>
    </submittedName>
</protein>
<sequence length="64" mass="7509">MARRAVEEAVGEGLRQIRSLAGLAAATTSYEYEYRWRRNPRRWAMCTKYAHVDKDGQVTHLRRV</sequence>
<evidence type="ECO:0000313" key="2">
    <source>
        <dbReference type="EMBL" id="BAD37644.1"/>
    </source>
</evidence>
<reference evidence="2" key="2">
    <citation type="submission" date="2002-01" db="EMBL/GenBank/DDBJ databases">
        <title>Oryza sativa nipponbare(GA3) genomic DNA, chromosome 6, BAC clone:OSJNBa0040M10.</title>
        <authorList>
            <person name="Sasaki T."/>
            <person name="Matsumoto T."/>
            <person name="Yamamoto K."/>
        </authorList>
    </citation>
    <scope>NUCLEOTIDE SEQUENCE</scope>
</reference>
<accession>Q69Y74</accession>
<evidence type="ECO:0000313" key="1">
    <source>
        <dbReference type="EMBL" id="BAD35253.1"/>
    </source>
</evidence>
<reference evidence="1" key="1">
    <citation type="submission" date="2001-04" db="EMBL/GenBank/DDBJ databases">
        <title>Oryza sativa nipponbare(GA3) genomic DNA, chromosome 6, PAC clone:P0618D11.</title>
        <authorList>
            <person name="Sasaki T."/>
            <person name="Matsumoto T."/>
            <person name="Yamamoto K."/>
        </authorList>
    </citation>
    <scope>NUCLEOTIDE SEQUENCE</scope>
</reference>
<name>Q69Y74_ORYSJ</name>
<dbReference type="Proteomes" id="UP000000763">
    <property type="component" value="Chromosome 6"/>
</dbReference>
<dbReference type="EMBL" id="AP004681">
    <property type="protein sequence ID" value="BAD37644.1"/>
    <property type="molecule type" value="Genomic_DNA"/>
</dbReference>
<dbReference type="AlphaFoldDB" id="Q69Y74"/>
<organism evidence="1 3">
    <name type="scientific">Oryza sativa subsp. japonica</name>
    <name type="common">Rice</name>
    <dbReference type="NCBI Taxonomy" id="39947"/>
    <lineage>
        <taxon>Eukaryota</taxon>
        <taxon>Viridiplantae</taxon>
        <taxon>Streptophyta</taxon>
        <taxon>Embryophyta</taxon>
        <taxon>Tracheophyta</taxon>
        <taxon>Spermatophyta</taxon>
        <taxon>Magnoliopsida</taxon>
        <taxon>Liliopsida</taxon>
        <taxon>Poales</taxon>
        <taxon>Poaceae</taxon>
        <taxon>BOP clade</taxon>
        <taxon>Oryzoideae</taxon>
        <taxon>Oryzeae</taxon>
        <taxon>Oryzinae</taxon>
        <taxon>Oryza</taxon>
        <taxon>Oryza sativa</taxon>
    </lineage>
</organism>
<reference evidence="3" key="4">
    <citation type="journal article" date="2008" name="Nucleic Acids Res.">
        <title>The rice annotation project database (RAP-DB): 2008 update.</title>
        <authorList>
            <consortium name="The rice annotation project (RAP)"/>
        </authorList>
    </citation>
    <scope>GENOME REANNOTATION</scope>
    <source>
        <strain evidence="3">cv. Nipponbare</strain>
    </source>
</reference>
<evidence type="ECO:0000313" key="3">
    <source>
        <dbReference type="Proteomes" id="UP000000763"/>
    </source>
</evidence>